<comment type="caution">
    <text evidence="1">The sequence shown here is derived from an EMBL/GenBank/DDBJ whole genome shotgun (WGS) entry which is preliminary data.</text>
</comment>
<dbReference type="Proteomes" id="UP001346869">
    <property type="component" value="Unassembled WGS sequence"/>
</dbReference>
<dbReference type="EMBL" id="JAUZQC010000010">
    <property type="protein sequence ID" value="KAK5864906.1"/>
    <property type="molecule type" value="Genomic_DNA"/>
</dbReference>
<keyword evidence="2" id="KW-1185">Reference proteome</keyword>
<dbReference type="AlphaFoldDB" id="A0AAN7XQ08"/>
<reference evidence="1 2" key="2">
    <citation type="journal article" date="2023" name="Mol. Biol. Evol.">
        <title>Genomics of Secondarily Temperate Adaptation in the Only Non-Antarctic Icefish.</title>
        <authorList>
            <person name="Rivera-Colon A.G."/>
            <person name="Rayamajhi N."/>
            <person name="Minhas B.F."/>
            <person name="Madrigal G."/>
            <person name="Bilyk K.T."/>
            <person name="Yoon V."/>
            <person name="Hune M."/>
            <person name="Gregory S."/>
            <person name="Cheng C.H.C."/>
            <person name="Catchen J.M."/>
        </authorList>
    </citation>
    <scope>NUCLEOTIDE SEQUENCE [LARGE SCALE GENOMIC DNA]</scope>
    <source>
        <strain evidence="1">JMC-PN-2008</strain>
    </source>
</reference>
<organism evidence="1 2">
    <name type="scientific">Eleginops maclovinus</name>
    <name type="common">Patagonian blennie</name>
    <name type="synonym">Eleginus maclovinus</name>
    <dbReference type="NCBI Taxonomy" id="56733"/>
    <lineage>
        <taxon>Eukaryota</taxon>
        <taxon>Metazoa</taxon>
        <taxon>Chordata</taxon>
        <taxon>Craniata</taxon>
        <taxon>Vertebrata</taxon>
        <taxon>Euteleostomi</taxon>
        <taxon>Actinopterygii</taxon>
        <taxon>Neopterygii</taxon>
        <taxon>Teleostei</taxon>
        <taxon>Neoteleostei</taxon>
        <taxon>Acanthomorphata</taxon>
        <taxon>Eupercaria</taxon>
        <taxon>Perciformes</taxon>
        <taxon>Notothenioidei</taxon>
        <taxon>Eleginopidae</taxon>
        <taxon>Eleginops</taxon>
    </lineage>
</organism>
<evidence type="ECO:0000313" key="2">
    <source>
        <dbReference type="Proteomes" id="UP001346869"/>
    </source>
</evidence>
<accession>A0AAN7XQ08</accession>
<protein>
    <submittedName>
        <fullName evidence="1">Uncharacterized protein</fullName>
    </submittedName>
</protein>
<sequence>MMITGFTCRPAAGGRCSRTLALCLRSAACLRGVRLIVAGLNGGQSRIVALAPRTITSPLRLFPGVTPVRHCVHLVHRSLH</sequence>
<name>A0AAN7XQ08_ELEMC</name>
<reference evidence="1 2" key="1">
    <citation type="journal article" date="2023" name="Genes (Basel)">
        <title>Chromosome-Level Genome Assembly and Circadian Gene Repertoire of the Patagonia Blennie Eleginops maclovinus-The Closest Ancestral Proxy of Antarctic Cryonotothenioids.</title>
        <authorList>
            <person name="Cheng C.C."/>
            <person name="Rivera-Colon A.G."/>
            <person name="Minhas B.F."/>
            <person name="Wilson L."/>
            <person name="Rayamajhi N."/>
            <person name="Vargas-Chacoff L."/>
            <person name="Catchen J.M."/>
        </authorList>
    </citation>
    <scope>NUCLEOTIDE SEQUENCE [LARGE SCALE GENOMIC DNA]</scope>
    <source>
        <strain evidence="1">JMC-PN-2008</strain>
    </source>
</reference>
<proteinExistence type="predicted"/>
<evidence type="ECO:0000313" key="1">
    <source>
        <dbReference type="EMBL" id="KAK5864906.1"/>
    </source>
</evidence>
<gene>
    <name evidence="1" type="ORF">PBY51_016111</name>
</gene>